<dbReference type="GO" id="GO:0004814">
    <property type="term" value="F:arginine-tRNA ligase activity"/>
    <property type="evidence" value="ECO:0007669"/>
    <property type="project" value="InterPro"/>
</dbReference>
<keyword evidence="1" id="KW-0547">Nucleotide-binding</keyword>
<dbReference type="EMBL" id="LGRN01000192">
    <property type="protein sequence ID" value="OJD14863.1"/>
    <property type="molecule type" value="Genomic_DNA"/>
</dbReference>
<protein>
    <recommendedName>
        <fullName evidence="2">Arginyl-tRNA synthetase catalytic core domain-containing protein</fullName>
    </recommendedName>
</protein>
<dbReference type="Gene3D" id="3.40.50.620">
    <property type="entry name" value="HUPs"/>
    <property type="match status" value="2"/>
</dbReference>
<name>A0A1J9QFF2_9EURO</name>
<dbReference type="Proteomes" id="UP000182235">
    <property type="component" value="Unassembled WGS sequence"/>
</dbReference>
<dbReference type="GO" id="GO:0006420">
    <property type="term" value="P:arginyl-tRNA aminoacylation"/>
    <property type="evidence" value="ECO:0007669"/>
    <property type="project" value="InterPro"/>
</dbReference>
<dbReference type="SUPFAM" id="SSF52374">
    <property type="entry name" value="Nucleotidylyl transferase"/>
    <property type="match status" value="1"/>
</dbReference>
<sequence>MPGILSLWKRFCDISIERYISSHARLNIAFDEYFGELTARLETIEKVEKLLREKRTYKENEGSRIIDFKRHGEPNLGTAVIGKSSSRHRCCFRAGGGRVFKTIELMGCPDIAAKLALVSCGKAQGMLSRPGTVKLLVLSDILDERGNAMHEVMRTNEAKYAQVMGPEEVADIVGITELVMAQDMSGERINNYAFDITKMTSFEGHTGRPYLQTFICEAFLDFAKSPTNYGPGD</sequence>
<keyword evidence="1" id="KW-0067">ATP-binding</keyword>
<proteinExistence type="inferred from homology"/>
<evidence type="ECO:0000256" key="1">
    <source>
        <dbReference type="RuleBase" id="RU363038"/>
    </source>
</evidence>
<keyword evidence="1" id="KW-0436">Ligase</keyword>
<comment type="caution">
    <text evidence="3">The sequence shown here is derived from an EMBL/GenBank/DDBJ whole genome shotgun (WGS) entry which is preliminary data.</text>
</comment>
<keyword evidence="4" id="KW-1185">Reference proteome</keyword>
<reference evidence="3 4" key="1">
    <citation type="submission" date="2015-07" db="EMBL/GenBank/DDBJ databases">
        <title>Emmonsia species relationships and genome sequence.</title>
        <authorList>
            <consortium name="The Broad Institute Genomics Platform"/>
            <person name="Cuomo C.A."/>
            <person name="Munoz J.F."/>
            <person name="Imamovic A."/>
            <person name="Priest M.E."/>
            <person name="Young S."/>
            <person name="Clay O.K."/>
            <person name="McEwen J.G."/>
        </authorList>
    </citation>
    <scope>NUCLEOTIDE SEQUENCE [LARGE SCALE GENOMIC DNA]</scope>
    <source>
        <strain evidence="3 4">UAMH 9510</strain>
    </source>
</reference>
<dbReference type="InterPro" id="IPR035684">
    <property type="entry name" value="ArgRS_core"/>
</dbReference>
<dbReference type="PANTHER" id="PTHR11956:SF11">
    <property type="entry name" value="ARGININE--TRNA LIGASE, MITOCHONDRIAL-RELATED"/>
    <property type="match status" value="1"/>
</dbReference>
<dbReference type="GO" id="GO:0005739">
    <property type="term" value="C:mitochondrion"/>
    <property type="evidence" value="ECO:0007669"/>
    <property type="project" value="TreeGrafter"/>
</dbReference>
<keyword evidence="1" id="KW-0030">Aminoacyl-tRNA synthetase</keyword>
<dbReference type="VEuPathDB" id="FungiDB:AJ78_04839"/>
<dbReference type="PANTHER" id="PTHR11956">
    <property type="entry name" value="ARGINYL-TRNA SYNTHETASE"/>
    <property type="match status" value="1"/>
</dbReference>
<dbReference type="OrthoDB" id="68056at2759"/>
<comment type="similarity">
    <text evidence="1">Belongs to the class-I aminoacyl-tRNA synthetase family.</text>
</comment>
<evidence type="ECO:0000313" key="4">
    <source>
        <dbReference type="Proteomes" id="UP000182235"/>
    </source>
</evidence>
<dbReference type="InterPro" id="IPR014729">
    <property type="entry name" value="Rossmann-like_a/b/a_fold"/>
</dbReference>
<dbReference type="AlphaFoldDB" id="A0A1J9QFF2"/>
<evidence type="ECO:0000259" key="2">
    <source>
        <dbReference type="Pfam" id="PF00750"/>
    </source>
</evidence>
<dbReference type="Pfam" id="PF00750">
    <property type="entry name" value="tRNA-synt_1d"/>
    <property type="match status" value="1"/>
</dbReference>
<accession>A0A1J9QFF2</accession>
<keyword evidence="1" id="KW-0648">Protein biosynthesis</keyword>
<gene>
    <name evidence="3" type="ORF">AJ78_04839</name>
</gene>
<feature type="domain" description="Arginyl-tRNA synthetase catalytic core" evidence="2">
    <location>
        <begin position="122"/>
        <end position="195"/>
    </location>
</feature>
<dbReference type="InterPro" id="IPR001278">
    <property type="entry name" value="Arg-tRNA-ligase"/>
</dbReference>
<dbReference type="GO" id="GO:0032543">
    <property type="term" value="P:mitochondrial translation"/>
    <property type="evidence" value="ECO:0007669"/>
    <property type="project" value="TreeGrafter"/>
</dbReference>
<dbReference type="GO" id="GO:0005524">
    <property type="term" value="F:ATP binding"/>
    <property type="evidence" value="ECO:0007669"/>
    <property type="project" value="UniProtKB-KW"/>
</dbReference>
<dbReference type="STRING" id="1447872.A0A1J9QFF2"/>
<evidence type="ECO:0000313" key="3">
    <source>
        <dbReference type="EMBL" id="OJD14863.1"/>
    </source>
</evidence>
<organism evidence="3 4">
    <name type="scientific">Emergomyces pasteurianus Ep9510</name>
    <dbReference type="NCBI Taxonomy" id="1447872"/>
    <lineage>
        <taxon>Eukaryota</taxon>
        <taxon>Fungi</taxon>
        <taxon>Dikarya</taxon>
        <taxon>Ascomycota</taxon>
        <taxon>Pezizomycotina</taxon>
        <taxon>Eurotiomycetes</taxon>
        <taxon>Eurotiomycetidae</taxon>
        <taxon>Onygenales</taxon>
        <taxon>Ajellomycetaceae</taxon>
        <taxon>Emergomyces</taxon>
    </lineage>
</organism>